<reference evidence="2 3" key="1">
    <citation type="submission" date="2015-11" db="EMBL/GenBank/DDBJ databases">
        <authorList>
            <person name="Zhang Y."/>
            <person name="Guo Z."/>
        </authorList>
    </citation>
    <scope>NUCLEOTIDE SEQUENCE [LARGE SCALE GENOMIC DNA]</scope>
    <source>
        <strain evidence="2 3">YFY001</strain>
    </source>
</reference>
<dbReference type="SUPFAM" id="SSF53756">
    <property type="entry name" value="UDP-Glycosyltransferase/glycogen phosphorylase"/>
    <property type="match status" value="1"/>
</dbReference>
<dbReference type="Pfam" id="PF00535">
    <property type="entry name" value="Glycos_transf_2"/>
    <property type="match status" value="1"/>
</dbReference>
<organism evidence="2 3">
    <name type="scientific">Janibacter indicus</name>
    <dbReference type="NCBI Taxonomy" id="857417"/>
    <lineage>
        <taxon>Bacteria</taxon>
        <taxon>Bacillati</taxon>
        <taxon>Actinomycetota</taxon>
        <taxon>Actinomycetes</taxon>
        <taxon>Micrococcales</taxon>
        <taxon>Intrasporangiaceae</taxon>
        <taxon>Janibacter</taxon>
    </lineage>
</organism>
<feature type="domain" description="Glycosyltransferase 2-like" evidence="1">
    <location>
        <begin position="374"/>
        <end position="491"/>
    </location>
</feature>
<dbReference type="Gene3D" id="3.40.50.2000">
    <property type="entry name" value="Glycogen Phosphorylase B"/>
    <property type="match status" value="2"/>
</dbReference>
<protein>
    <recommendedName>
        <fullName evidence="1">Glycosyltransferase 2-like domain-containing protein</fullName>
    </recommendedName>
</protein>
<sequence length="694" mass="73208">MVAEPRTPPATRLRVCVVLPSGTRGGAEIWQERVADAMTRVDLEVVALADGPAADAWRRRGVPVTVVDTGRRAKGATCTILRLAALLRRARVDLVLAHGVKAGLLAAAAGAVSGTRTAWVRHDDSFEGRLVRMLDAVVDGRVSTAPRLAERRLAGAVIAAPLPTSIHDRERAREMLGLPQDDRLRLVMLTRLAPYKGVDDAVRSLPAAPCWELHVHGIPDTAHPLERDRLVRLADEHGVLDRVHLHAPRDDAPRLLAAYDALAVLTRAEPGSYVTSESYSLSAHEALTSCVPVVATGPLPALLGDGCLPVQAGDPAAVAAALGALADVTVRERVGSAGRARVADRASQVPALESHLATVAARPGLGRVDGPPISVVTTVLGEAQGLDALITSLRPQLDHHDELVIVDGGSRDATVDVARRHADQDPRVTVVVSPGAGISAGRNVGIARARNDLVACTDVGCEPADGWLDSLRRAAADHPGALLTGVYDVTATTPLQRALAVTGYPVVEETTRPTPLTRLHGRLFGRTFDPTMPTGRSVAFERSAWREVGGFPEHLATGEDVTFGRAIAARHPAVLVTDALVTWEQRPTLRSTLRMYYRYGQGSGHSRDPLLLARDTVRALAYPVGGALVLRGGAPRVLAVAAGMLYLSVPVLRAAGGSHPLRTALLVAPASALRDGAKVLGAAEGLLRQPGGRT</sequence>
<dbReference type="InterPro" id="IPR001173">
    <property type="entry name" value="Glyco_trans_2-like"/>
</dbReference>
<dbReference type="KEGG" id="jte:ASJ30_03980"/>
<accession>A0A1L3MF38</accession>
<dbReference type="Gene3D" id="3.90.550.10">
    <property type="entry name" value="Spore Coat Polysaccharide Biosynthesis Protein SpsA, Chain A"/>
    <property type="match status" value="1"/>
</dbReference>
<keyword evidence="3" id="KW-1185">Reference proteome</keyword>
<dbReference type="InterPro" id="IPR050834">
    <property type="entry name" value="Glycosyltransf_2"/>
</dbReference>
<evidence type="ECO:0000313" key="2">
    <source>
        <dbReference type="EMBL" id="APH00796.1"/>
    </source>
</evidence>
<dbReference type="PANTHER" id="PTHR43685:SF2">
    <property type="entry name" value="GLYCOSYLTRANSFERASE 2-LIKE DOMAIN-CONTAINING PROTEIN"/>
    <property type="match status" value="1"/>
</dbReference>
<evidence type="ECO:0000313" key="3">
    <source>
        <dbReference type="Proteomes" id="UP000182938"/>
    </source>
</evidence>
<evidence type="ECO:0000259" key="1">
    <source>
        <dbReference type="Pfam" id="PF00535"/>
    </source>
</evidence>
<dbReference type="PANTHER" id="PTHR43685">
    <property type="entry name" value="GLYCOSYLTRANSFERASE"/>
    <property type="match status" value="1"/>
</dbReference>
<dbReference type="SUPFAM" id="SSF53448">
    <property type="entry name" value="Nucleotide-diphospho-sugar transferases"/>
    <property type="match status" value="1"/>
</dbReference>
<dbReference type="AlphaFoldDB" id="A0A1L3MF38"/>
<dbReference type="RefSeq" id="WP_072623959.1">
    <property type="nucleotide sequence ID" value="NZ_CP013290.1"/>
</dbReference>
<dbReference type="InterPro" id="IPR029044">
    <property type="entry name" value="Nucleotide-diphossugar_trans"/>
</dbReference>
<dbReference type="EMBL" id="CP013290">
    <property type="protein sequence ID" value="APH00796.1"/>
    <property type="molecule type" value="Genomic_DNA"/>
</dbReference>
<proteinExistence type="predicted"/>
<dbReference type="Proteomes" id="UP000182938">
    <property type="component" value="Chromosome"/>
</dbReference>
<dbReference type="Pfam" id="PF13692">
    <property type="entry name" value="Glyco_trans_1_4"/>
    <property type="match status" value="1"/>
</dbReference>
<gene>
    <name evidence="2" type="ORF">ASJ30_03980</name>
</gene>
<name>A0A1L3MF38_9MICO</name>